<evidence type="ECO:0000313" key="4">
    <source>
        <dbReference type="Proteomes" id="UP001061862"/>
    </source>
</evidence>
<proteinExistence type="inferred from homology"/>
<dbReference type="InterPro" id="IPR012349">
    <property type="entry name" value="Split_barrel_FMN-bd"/>
</dbReference>
<comment type="similarity">
    <text evidence="1">Belongs to the F420H(2)-dependent quinone reductase family.</text>
</comment>
<reference evidence="3 4" key="1">
    <citation type="submission" date="2022-09" db="EMBL/GenBank/DDBJ databases">
        <title>Interaction between co-microsymbionts with complementary sets of symbiotic genes in legume-rhizobium systems.</title>
        <authorList>
            <person name="Safronova V."/>
            <person name="Sazanova A."/>
            <person name="Afonin A."/>
            <person name="Chirak E."/>
        </authorList>
    </citation>
    <scope>NUCLEOTIDE SEQUENCE [LARGE SCALE GENOMIC DNA]</scope>
    <source>
        <strain evidence="3 4">A18/4-1</strain>
    </source>
</reference>
<evidence type="ECO:0000256" key="1">
    <source>
        <dbReference type="ARBA" id="ARBA00008710"/>
    </source>
</evidence>
<comment type="catalytic activity">
    <reaction evidence="2">
        <text>oxidized coenzyme F420-(gamma-L-Glu)(n) + a quinol + H(+) = reduced coenzyme F420-(gamma-L-Glu)(n) + a quinone</text>
        <dbReference type="Rhea" id="RHEA:39663"/>
        <dbReference type="Rhea" id="RHEA-COMP:12939"/>
        <dbReference type="Rhea" id="RHEA-COMP:14378"/>
        <dbReference type="ChEBI" id="CHEBI:15378"/>
        <dbReference type="ChEBI" id="CHEBI:24646"/>
        <dbReference type="ChEBI" id="CHEBI:132124"/>
        <dbReference type="ChEBI" id="CHEBI:133980"/>
        <dbReference type="ChEBI" id="CHEBI:139511"/>
    </reaction>
</comment>
<name>A0ABY6CAH8_9HYPH</name>
<dbReference type="PANTHER" id="PTHR39428">
    <property type="entry name" value="F420H(2)-DEPENDENT QUINONE REDUCTASE RV1261C"/>
    <property type="match status" value="1"/>
</dbReference>
<evidence type="ECO:0000256" key="2">
    <source>
        <dbReference type="ARBA" id="ARBA00049106"/>
    </source>
</evidence>
<accession>A0ABY6CAH8</accession>
<dbReference type="EMBL" id="CP104965">
    <property type="protein sequence ID" value="UXN69122.1"/>
    <property type="molecule type" value="Genomic_DNA"/>
</dbReference>
<dbReference type="NCBIfam" id="TIGR00026">
    <property type="entry name" value="hi_GC_TIGR00026"/>
    <property type="match status" value="1"/>
</dbReference>
<evidence type="ECO:0000313" key="3">
    <source>
        <dbReference type="EMBL" id="UXN69122.1"/>
    </source>
</evidence>
<dbReference type="Pfam" id="PF04075">
    <property type="entry name" value="F420H2_quin_red"/>
    <property type="match status" value="1"/>
</dbReference>
<keyword evidence="4" id="KW-1185">Reference proteome</keyword>
<dbReference type="Proteomes" id="UP001061862">
    <property type="component" value="Chromosome"/>
</dbReference>
<organism evidence="3 4">
    <name type="scientific">Devosia neptuniae</name>
    <dbReference type="NCBI Taxonomy" id="191302"/>
    <lineage>
        <taxon>Bacteria</taxon>
        <taxon>Pseudomonadati</taxon>
        <taxon>Pseudomonadota</taxon>
        <taxon>Alphaproteobacteria</taxon>
        <taxon>Hyphomicrobiales</taxon>
        <taxon>Devosiaceae</taxon>
        <taxon>Devosia</taxon>
    </lineage>
</organism>
<dbReference type="InterPro" id="IPR004378">
    <property type="entry name" value="F420H2_quin_Rdtase"/>
</dbReference>
<dbReference type="RefSeq" id="WP_262167373.1">
    <property type="nucleotide sequence ID" value="NZ_CP104965.1"/>
</dbReference>
<protein>
    <submittedName>
        <fullName evidence="3">Nitroreductase family deazaflavin-dependent oxidoreductase</fullName>
    </submittedName>
</protein>
<gene>
    <name evidence="3" type="ORF">N8A98_18055</name>
</gene>
<dbReference type="PANTHER" id="PTHR39428:SF3">
    <property type="entry name" value="DEAZAFLAVIN-DEPENDENT NITROREDUCTASE"/>
    <property type="match status" value="1"/>
</dbReference>
<dbReference type="Gene3D" id="2.30.110.10">
    <property type="entry name" value="Electron Transport, Fmn-binding Protein, Chain A"/>
    <property type="match status" value="1"/>
</dbReference>
<dbReference type="SUPFAM" id="SSF50475">
    <property type="entry name" value="FMN-binding split barrel"/>
    <property type="match status" value="1"/>
</dbReference>
<sequence>MSEFNDQVIADFNQNGGHPGGMFAGAPVLLLHAIGAKSGLERVQPLMYLRPQNDGPWYIFASYGGAPKDPAWFRNLLAHPDVEISVGDGKTIEKIPVRARVVEGSERDTIYAEQARRFPQFAKYEEVTTRDIIPVIELTAR</sequence>